<dbReference type="InParanoid" id="E4XPV4"/>
<organism evidence="1">
    <name type="scientific">Oikopleura dioica</name>
    <name type="common">Tunicate</name>
    <dbReference type="NCBI Taxonomy" id="34765"/>
    <lineage>
        <taxon>Eukaryota</taxon>
        <taxon>Metazoa</taxon>
        <taxon>Chordata</taxon>
        <taxon>Tunicata</taxon>
        <taxon>Appendicularia</taxon>
        <taxon>Copelata</taxon>
        <taxon>Oikopleuridae</taxon>
        <taxon>Oikopleura</taxon>
    </lineage>
</organism>
<evidence type="ECO:0000313" key="1">
    <source>
        <dbReference type="EMBL" id="CBY19872.1"/>
    </source>
</evidence>
<dbReference type="EMBL" id="FN653097">
    <property type="protein sequence ID" value="CBY19872.1"/>
    <property type="molecule type" value="Genomic_DNA"/>
</dbReference>
<sequence length="78" mass="8710">MSPALAKIYFLYYNQTCLTPSQKSYTQQQLTTSFVVQKLLSACLLNSTTSLSNSESGFKSFLPCLRNSQRQISSNNST</sequence>
<gene>
    <name evidence="1" type="ORF">GSOID_T00017233001</name>
</gene>
<evidence type="ECO:0000313" key="2">
    <source>
        <dbReference type="Proteomes" id="UP000001307"/>
    </source>
</evidence>
<reference evidence="1" key="1">
    <citation type="journal article" date="2010" name="Science">
        <title>Plasticity of animal genome architecture unmasked by rapid evolution of a pelagic tunicate.</title>
        <authorList>
            <person name="Denoeud F."/>
            <person name="Henriet S."/>
            <person name="Mungpakdee S."/>
            <person name="Aury J.M."/>
            <person name="Da Silva C."/>
            <person name="Brinkmann H."/>
            <person name="Mikhaleva J."/>
            <person name="Olsen L.C."/>
            <person name="Jubin C."/>
            <person name="Canestro C."/>
            <person name="Bouquet J.M."/>
            <person name="Danks G."/>
            <person name="Poulain J."/>
            <person name="Campsteijn C."/>
            <person name="Adamski M."/>
            <person name="Cross I."/>
            <person name="Yadetie F."/>
            <person name="Muffato M."/>
            <person name="Louis A."/>
            <person name="Butcher S."/>
            <person name="Tsagkogeorga G."/>
            <person name="Konrad A."/>
            <person name="Singh S."/>
            <person name="Jensen M.F."/>
            <person name="Cong E.H."/>
            <person name="Eikeseth-Otteraa H."/>
            <person name="Noel B."/>
            <person name="Anthouard V."/>
            <person name="Porcel B.M."/>
            <person name="Kachouri-Lafond R."/>
            <person name="Nishino A."/>
            <person name="Ugolini M."/>
            <person name="Chourrout P."/>
            <person name="Nishida H."/>
            <person name="Aasland R."/>
            <person name="Huzurbazar S."/>
            <person name="Westhof E."/>
            <person name="Delsuc F."/>
            <person name="Lehrach H."/>
            <person name="Reinhardt R."/>
            <person name="Weissenbach J."/>
            <person name="Roy S.W."/>
            <person name="Artiguenave F."/>
            <person name="Postlethwait J.H."/>
            <person name="Manak J.R."/>
            <person name="Thompson E.M."/>
            <person name="Jaillon O."/>
            <person name="Du Pasquier L."/>
            <person name="Boudinot P."/>
            <person name="Liberles D.A."/>
            <person name="Volff J.N."/>
            <person name="Philippe H."/>
            <person name="Lenhard B."/>
            <person name="Roest Crollius H."/>
            <person name="Wincker P."/>
            <person name="Chourrout D."/>
        </authorList>
    </citation>
    <scope>NUCLEOTIDE SEQUENCE [LARGE SCALE GENOMIC DNA]</scope>
</reference>
<keyword evidence="2" id="KW-1185">Reference proteome</keyword>
<protein>
    <submittedName>
        <fullName evidence="1">Uncharacterized protein</fullName>
    </submittedName>
</protein>
<accession>E4XPV4</accession>
<dbReference type="AlphaFoldDB" id="E4XPV4"/>
<dbReference type="Proteomes" id="UP000001307">
    <property type="component" value="Unassembled WGS sequence"/>
</dbReference>
<name>E4XPV4_OIKDI</name>
<proteinExistence type="predicted"/>